<comment type="caution">
    <text evidence="1">The sequence shown here is derived from an EMBL/GenBank/DDBJ whole genome shotgun (WGS) entry which is preliminary data.</text>
</comment>
<dbReference type="Proteomes" id="UP001628078">
    <property type="component" value="Unassembled WGS sequence"/>
</dbReference>
<proteinExistence type="predicted"/>
<sequence length="188" mass="22183">MSHSLSDAAFNFVADPNNFRVVYGVLKRLHISPRHQDYEDLLSEGRLIYVDVFMEYVSQIDDHDPAALHRYAYQRLYWRLLDYLRKKTVTTQHQTSLPDHSTQPDPQIDVAHQLETSDLCQLIQTRLDQDERQFLGDLLTEPLNLTVLATKYQISRPTLYKRRRHLANKLRLTLPDFFNPNGYNIKNK</sequence>
<reference evidence="1 2" key="1">
    <citation type="submission" date="2022-03" db="EMBL/GenBank/DDBJ databases">
        <title>Draft genome sequence of Furfurilactobacillus curtus JCM 31185.</title>
        <authorList>
            <person name="Suzuki S."/>
            <person name="Endo A."/>
            <person name="Kajikawa A."/>
        </authorList>
    </citation>
    <scope>NUCLEOTIDE SEQUENCE [LARGE SCALE GENOMIC DNA]</scope>
    <source>
        <strain evidence="1 2">JCM 31185</strain>
    </source>
</reference>
<accession>A0ABQ5JLL0</accession>
<keyword evidence="2" id="KW-1185">Reference proteome</keyword>
<organism evidence="1 2">
    <name type="scientific">Furfurilactobacillus curtus</name>
    <dbReference type="NCBI Taxonomy" id="1746200"/>
    <lineage>
        <taxon>Bacteria</taxon>
        <taxon>Bacillati</taxon>
        <taxon>Bacillota</taxon>
        <taxon>Bacilli</taxon>
        <taxon>Lactobacillales</taxon>
        <taxon>Lactobacillaceae</taxon>
        <taxon>Furfurilactobacillus</taxon>
    </lineage>
</organism>
<protein>
    <recommendedName>
        <fullName evidence="3">Sigma-70 family RNA polymerase sigma factor</fullName>
    </recommendedName>
</protein>
<dbReference type="EMBL" id="BQXO01000001">
    <property type="protein sequence ID" value="GKT05251.1"/>
    <property type="molecule type" value="Genomic_DNA"/>
</dbReference>
<dbReference type="RefSeq" id="WP_407882502.1">
    <property type="nucleotide sequence ID" value="NZ_BQXO01000001.1"/>
</dbReference>
<evidence type="ECO:0008006" key="3">
    <source>
        <dbReference type="Google" id="ProtNLM"/>
    </source>
</evidence>
<evidence type="ECO:0000313" key="2">
    <source>
        <dbReference type="Proteomes" id="UP001628078"/>
    </source>
</evidence>
<gene>
    <name evidence="1" type="ORF">JCM31185_05400</name>
</gene>
<name>A0ABQ5JLL0_9LACO</name>
<evidence type="ECO:0000313" key="1">
    <source>
        <dbReference type="EMBL" id="GKT05251.1"/>
    </source>
</evidence>